<protein>
    <submittedName>
        <fullName evidence="1">Uncharacterized protein</fullName>
    </submittedName>
</protein>
<organism evidence="1">
    <name type="scientific">Anguilla anguilla</name>
    <name type="common">European freshwater eel</name>
    <name type="synonym">Muraena anguilla</name>
    <dbReference type="NCBI Taxonomy" id="7936"/>
    <lineage>
        <taxon>Eukaryota</taxon>
        <taxon>Metazoa</taxon>
        <taxon>Chordata</taxon>
        <taxon>Craniata</taxon>
        <taxon>Vertebrata</taxon>
        <taxon>Euteleostomi</taxon>
        <taxon>Actinopterygii</taxon>
        <taxon>Neopterygii</taxon>
        <taxon>Teleostei</taxon>
        <taxon>Anguilliformes</taxon>
        <taxon>Anguillidae</taxon>
        <taxon>Anguilla</taxon>
    </lineage>
</organism>
<evidence type="ECO:0000313" key="1">
    <source>
        <dbReference type="EMBL" id="JAH21916.1"/>
    </source>
</evidence>
<proteinExistence type="predicted"/>
<accession>A0A0E9QYA5</accession>
<name>A0A0E9QYA5_ANGAN</name>
<reference evidence="1" key="2">
    <citation type="journal article" date="2015" name="Fish Shellfish Immunol.">
        <title>Early steps in the European eel (Anguilla anguilla)-Vibrio vulnificus interaction in the gills: Role of the RtxA13 toxin.</title>
        <authorList>
            <person name="Callol A."/>
            <person name="Pajuelo D."/>
            <person name="Ebbesson L."/>
            <person name="Teles M."/>
            <person name="MacKenzie S."/>
            <person name="Amaro C."/>
        </authorList>
    </citation>
    <scope>NUCLEOTIDE SEQUENCE</scope>
</reference>
<sequence length="36" mass="4246">MIIEKIQCLILNDLNREVQFEPERLCDNPSLGCRLE</sequence>
<dbReference type="AlphaFoldDB" id="A0A0E9QYA5"/>
<dbReference type="EMBL" id="GBXM01086661">
    <property type="protein sequence ID" value="JAH21916.1"/>
    <property type="molecule type" value="Transcribed_RNA"/>
</dbReference>
<reference evidence="1" key="1">
    <citation type="submission" date="2014-11" db="EMBL/GenBank/DDBJ databases">
        <authorList>
            <person name="Amaro Gonzalez C."/>
        </authorList>
    </citation>
    <scope>NUCLEOTIDE SEQUENCE</scope>
</reference>